<dbReference type="Proteomes" id="UP000019804">
    <property type="component" value="Unassembled WGS sequence"/>
</dbReference>
<dbReference type="EMBL" id="KK088427">
    <property type="protein sequence ID" value="EYE94237.1"/>
    <property type="molecule type" value="Genomic_DNA"/>
</dbReference>
<keyword evidence="3" id="KW-1185">Reference proteome</keyword>
<protein>
    <submittedName>
        <fullName evidence="2">Uncharacterized protein</fullName>
    </submittedName>
</protein>
<gene>
    <name evidence="2" type="ORF">EURHEDRAFT_387230</name>
</gene>
<feature type="region of interest" description="Disordered" evidence="1">
    <location>
        <begin position="17"/>
        <end position="40"/>
    </location>
</feature>
<dbReference type="HOGENOM" id="CLU_2339052_0_0_1"/>
<proteinExistence type="predicted"/>
<evidence type="ECO:0000313" key="2">
    <source>
        <dbReference type="EMBL" id="EYE94237.1"/>
    </source>
</evidence>
<organism evidence="2 3">
    <name type="scientific">Aspergillus ruber (strain CBS 135680)</name>
    <dbReference type="NCBI Taxonomy" id="1388766"/>
    <lineage>
        <taxon>Eukaryota</taxon>
        <taxon>Fungi</taxon>
        <taxon>Dikarya</taxon>
        <taxon>Ascomycota</taxon>
        <taxon>Pezizomycotina</taxon>
        <taxon>Eurotiomycetes</taxon>
        <taxon>Eurotiomycetidae</taxon>
        <taxon>Eurotiales</taxon>
        <taxon>Aspergillaceae</taxon>
        <taxon>Aspergillus</taxon>
        <taxon>Aspergillus subgen. Aspergillus</taxon>
    </lineage>
</organism>
<dbReference type="GeneID" id="63694829"/>
<name>A0A017SBC2_ASPRC</name>
<reference evidence="3" key="1">
    <citation type="journal article" date="2014" name="Nat. Commun.">
        <title>Genomic adaptations of the halophilic Dead Sea filamentous fungus Eurotium rubrum.</title>
        <authorList>
            <person name="Kis-Papo T."/>
            <person name="Weig A.R."/>
            <person name="Riley R."/>
            <person name="Persoh D."/>
            <person name="Salamov A."/>
            <person name="Sun H."/>
            <person name="Lipzen A."/>
            <person name="Wasser S.P."/>
            <person name="Rambold G."/>
            <person name="Grigoriev I.V."/>
            <person name="Nevo E."/>
        </authorList>
    </citation>
    <scope>NUCLEOTIDE SEQUENCE [LARGE SCALE GENOMIC DNA]</scope>
    <source>
        <strain evidence="3">CBS 135680</strain>
    </source>
</reference>
<accession>A0A017SBC2</accession>
<feature type="non-terminal residue" evidence="2">
    <location>
        <position position="1"/>
    </location>
</feature>
<dbReference type="AlphaFoldDB" id="A0A017SBC2"/>
<sequence>SIFNHHQLINFINAAHKYHQPPPNQTSYHHHHAPPIQQRPRLIHKLRRRPRKHYCLDLRETTTSQTRLDRGPLGPDDLRLGPCRCLRWCSRVRLGDGA</sequence>
<evidence type="ECO:0000256" key="1">
    <source>
        <dbReference type="SAM" id="MobiDB-lite"/>
    </source>
</evidence>
<dbReference type="RefSeq" id="XP_040637925.1">
    <property type="nucleotide sequence ID" value="XM_040779705.1"/>
</dbReference>
<evidence type="ECO:0000313" key="3">
    <source>
        <dbReference type="Proteomes" id="UP000019804"/>
    </source>
</evidence>